<dbReference type="EMBL" id="JAAOZQ010000038">
    <property type="protein sequence ID" value="KAF7524253.1"/>
    <property type="molecule type" value="Genomic_DNA"/>
</dbReference>
<evidence type="ECO:0000313" key="1">
    <source>
        <dbReference type="EMBL" id="KAF7524253.1"/>
    </source>
</evidence>
<comment type="caution">
    <text evidence="1">The sequence shown here is derived from an EMBL/GenBank/DDBJ whole genome shotgun (WGS) entry which is preliminary data.</text>
</comment>
<protein>
    <submittedName>
        <fullName evidence="1">Uncharacterized protein</fullName>
    </submittedName>
</protein>
<gene>
    <name evidence="1" type="ORF">PCG10_005946</name>
</gene>
<dbReference type="AlphaFoldDB" id="A0A9P5L4I6"/>
<name>A0A9P5L4I6_PENCR</name>
<proteinExistence type="predicted"/>
<accession>A0A9P5L4I6</accession>
<reference evidence="1" key="1">
    <citation type="submission" date="2020-02" db="EMBL/GenBank/DDBJ databases">
        <authorList>
            <person name="Lichtner F.J."/>
        </authorList>
    </citation>
    <scope>NUCLEOTIDE SEQUENCE</scope>
    <source>
        <strain evidence="1">G10</strain>
    </source>
</reference>
<sequence length="99" mass="10674">MTLSNEIGSFKEKGMSEVLLNGATARVNEEGARANGYRFESAEGLEESYWANIDHAAVELFECTLTSGDGLVSPADYIHHINIPRGNHLAHQASIISAA</sequence>
<dbReference type="Proteomes" id="UP000701341">
    <property type="component" value="Unassembled WGS sequence"/>
</dbReference>
<evidence type="ECO:0000313" key="2">
    <source>
        <dbReference type="Proteomes" id="UP000701341"/>
    </source>
</evidence>
<keyword evidence="2" id="KW-1185">Reference proteome</keyword>
<organism evidence="1 2">
    <name type="scientific">Penicillium crustosum</name>
    <name type="common">Blue mold fungus</name>
    <dbReference type="NCBI Taxonomy" id="36656"/>
    <lineage>
        <taxon>Eukaryota</taxon>
        <taxon>Fungi</taxon>
        <taxon>Dikarya</taxon>
        <taxon>Ascomycota</taxon>
        <taxon>Pezizomycotina</taxon>
        <taxon>Eurotiomycetes</taxon>
        <taxon>Eurotiomycetidae</taxon>
        <taxon>Eurotiales</taxon>
        <taxon>Aspergillaceae</taxon>
        <taxon>Penicillium</taxon>
    </lineage>
</organism>